<evidence type="ECO:0000256" key="11">
    <source>
        <dbReference type="SAM" id="SignalP"/>
    </source>
</evidence>
<feature type="signal peptide" evidence="11">
    <location>
        <begin position="1"/>
        <end position="34"/>
    </location>
</feature>
<dbReference type="GO" id="GO:0042597">
    <property type="term" value="C:periplasmic space"/>
    <property type="evidence" value="ECO:0007669"/>
    <property type="project" value="UniProtKB-SubCell"/>
</dbReference>
<dbReference type="PRINTS" id="PR00834">
    <property type="entry name" value="PROTEASES2C"/>
</dbReference>
<keyword evidence="4 11" id="KW-0732">Signal</keyword>
<comment type="similarity">
    <text evidence="2">Belongs to the peptidase S1C family.</text>
</comment>
<dbReference type="CDD" id="cd10839">
    <property type="entry name" value="cpPDZ1_DegP-like"/>
    <property type="match status" value="1"/>
</dbReference>
<dbReference type="InterPro" id="IPR001478">
    <property type="entry name" value="PDZ"/>
</dbReference>
<dbReference type="GO" id="GO:0004252">
    <property type="term" value="F:serine-type endopeptidase activity"/>
    <property type="evidence" value="ECO:0007669"/>
    <property type="project" value="InterPro"/>
</dbReference>
<reference evidence="13" key="1">
    <citation type="journal article" date="2014" name="Int. J. Syst. Evol. Microbiol.">
        <title>Complete genome sequence of Corynebacterium casei LMG S-19264T (=DSM 44701T), isolated from a smear-ripened cheese.</title>
        <authorList>
            <consortium name="US DOE Joint Genome Institute (JGI-PGF)"/>
            <person name="Walter F."/>
            <person name="Albersmeier A."/>
            <person name="Kalinowski J."/>
            <person name="Ruckert C."/>
        </authorList>
    </citation>
    <scope>NUCLEOTIDE SEQUENCE</scope>
    <source>
        <strain evidence="13">VKM B-2222</strain>
    </source>
</reference>
<dbReference type="EMBL" id="BSFH01000016">
    <property type="protein sequence ID" value="GLK63299.1"/>
    <property type="molecule type" value="Genomic_DNA"/>
</dbReference>
<feature type="binding site" evidence="10">
    <location>
        <position position="118"/>
    </location>
    <ligand>
        <name>substrate</name>
    </ligand>
</feature>
<evidence type="ECO:0000313" key="14">
    <source>
        <dbReference type="Proteomes" id="UP001143349"/>
    </source>
</evidence>
<dbReference type="InterPro" id="IPR011782">
    <property type="entry name" value="Pept_S1C_Do"/>
</dbReference>
<organism evidence="13 14">
    <name type="scientific">Paracoccus kondratievae</name>
    <dbReference type="NCBI Taxonomy" id="135740"/>
    <lineage>
        <taxon>Bacteria</taxon>
        <taxon>Pseudomonadati</taxon>
        <taxon>Pseudomonadota</taxon>
        <taxon>Alphaproteobacteria</taxon>
        <taxon>Rhodobacterales</taxon>
        <taxon>Paracoccaceae</taxon>
        <taxon>Paracoccus</taxon>
    </lineage>
</organism>
<keyword evidence="6" id="KW-0574">Periplasm</keyword>
<feature type="binding site" evidence="10">
    <location>
        <begin position="238"/>
        <end position="242"/>
    </location>
    <ligand>
        <name>substrate</name>
    </ligand>
</feature>
<dbReference type="Gene3D" id="2.30.42.10">
    <property type="match status" value="2"/>
</dbReference>
<evidence type="ECO:0000256" key="9">
    <source>
        <dbReference type="PIRSR" id="PIRSR611782-1"/>
    </source>
</evidence>
<accession>A0AAD3RT61</accession>
<dbReference type="Proteomes" id="UP001143349">
    <property type="component" value="Unassembled WGS sequence"/>
</dbReference>
<evidence type="ECO:0000313" key="13">
    <source>
        <dbReference type="EMBL" id="GLK63299.1"/>
    </source>
</evidence>
<dbReference type="PANTHER" id="PTHR22939">
    <property type="entry name" value="SERINE PROTEASE FAMILY S1C HTRA-RELATED"/>
    <property type="match status" value="1"/>
</dbReference>
<reference evidence="13" key="2">
    <citation type="submission" date="2023-01" db="EMBL/GenBank/DDBJ databases">
        <authorList>
            <person name="Sun Q."/>
            <person name="Evtushenko L."/>
        </authorList>
    </citation>
    <scope>NUCLEOTIDE SEQUENCE</scope>
    <source>
        <strain evidence="13">VKM B-2222</strain>
    </source>
</reference>
<evidence type="ECO:0000259" key="12">
    <source>
        <dbReference type="PROSITE" id="PS50106"/>
    </source>
</evidence>
<evidence type="ECO:0000256" key="8">
    <source>
        <dbReference type="ARBA" id="ARBA00022825"/>
    </source>
</evidence>
<protein>
    <submittedName>
        <fullName evidence="13">Serine endoprotease DegQ</fullName>
    </submittedName>
</protein>
<evidence type="ECO:0000256" key="1">
    <source>
        <dbReference type="ARBA" id="ARBA00004418"/>
    </source>
</evidence>
<dbReference type="AlphaFoldDB" id="A0AAD3RT61"/>
<proteinExistence type="inferred from homology"/>
<dbReference type="GO" id="GO:0006508">
    <property type="term" value="P:proteolysis"/>
    <property type="evidence" value="ECO:0007669"/>
    <property type="project" value="UniProtKB-KW"/>
</dbReference>
<dbReference type="InterPro" id="IPR001940">
    <property type="entry name" value="Peptidase_S1C"/>
</dbReference>
<dbReference type="InterPro" id="IPR036034">
    <property type="entry name" value="PDZ_sf"/>
</dbReference>
<evidence type="ECO:0000256" key="3">
    <source>
        <dbReference type="ARBA" id="ARBA00022670"/>
    </source>
</evidence>
<dbReference type="FunFam" id="2.40.10.10:FF:000001">
    <property type="entry name" value="Periplasmic serine protease DegS"/>
    <property type="match status" value="1"/>
</dbReference>
<dbReference type="Pfam" id="PF13180">
    <property type="entry name" value="PDZ_2"/>
    <property type="match status" value="1"/>
</dbReference>
<feature type="active site" description="Charge relay system" evidence="9">
    <location>
        <position position="148"/>
    </location>
</feature>
<keyword evidence="14" id="KW-1185">Reference proteome</keyword>
<evidence type="ECO:0000256" key="4">
    <source>
        <dbReference type="ARBA" id="ARBA00022729"/>
    </source>
</evidence>
<feature type="chain" id="PRO_5042229524" evidence="11">
    <location>
        <begin position="35"/>
        <end position="465"/>
    </location>
</feature>
<keyword evidence="5" id="KW-0677">Repeat</keyword>
<evidence type="ECO:0000256" key="5">
    <source>
        <dbReference type="ARBA" id="ARBA00022737"/>
    </source>
</evidence>
<keyword evidence="7" id="KW-0378">Hydrolase</keyword>
<dbReference type="NCBIfam" id="TIGR02037">
    <property type="entry name" value="degP_htrA_DO"/>
    <property type="match status" value="1"/>
</dbReference>
<feature type="active site" description="Charge relay system" evidence="9">
    <location>
        <position position="118"/>
    </location>
</feature>
<dbReference type="SUPFAM" id="SSF50494">
    <property type="entry name" value="Trypsin-like serine proteases"/>
    <property type="match status" value="1"/>
</dbReference>
<dbReference type="PANTHER" id="PTHR22939:SF129">
    <property type="entry name" value="SERINE PROTEASE HTRA2, MITOCHONDRIAL"/>
    <property type="match status" value="1"/>
</dbReference>
<dbReference type="SMART" id="SM00228">
    <property type="entry name" value="PDZ"/>
    <property type="match status" value="2"/>
</dbReference>
<gene>
    <name evidence="13" type="primary">degQ</name>
    <name evidence="13" type="ORF">GCM10017635_07690</name>
</gene>
<name>A0AAD3RT61_9RHOB</name>
<dbReference type="InterPro" id="IPR041489">
    <property type="entry name" value="PDZ_6"/>
</dbReference>
<evidence type="ECO:0000256" key="2">
    <source>
        <dbReference type="ARBA" id="ARBA00010541"/>
    </source>
</evidence>
<evidence type="ECO:0000256" key="6">
    <source>
        <dbReference type="ARBA" id="ARBA00022764"/>
    </source>
</evidence>
<feature type="active site" description="Charge relay system" evidence="9">
    <location>
        <position position="222"/>
    </location>
</feature>
<evidence type="ECO:0000256" key="10">
    <source>
        <dbReference type="PIRSR" id="PIRSR611782-2"/>
    </source>
</evidence>
<sequence length="465" mass="48303">MPFRPMPQTRRALSTALCLLTLIAAPLAPQKGLADSSAFTLDERGVLTAAPVLEKVTPAVVNIAVRSETAVAVSPLYNDPFFRRFFNLPPETLRRQRMSAGSGVIVDAAQGYVLTNHHVIADGIEITVTLKDGRTLKAELIGSDPATDIALLQVKAGDLTAVEIADSNAVKVGDYVMAIGNPFGLGQTVTSGMVSALGRTGISRDGYEDFIQTDASINPGNSGGALVDSKGRLIGVNTAILAPAGGNIGIGFAIPADMAMAIMKQLLEHGEVRRGLLGVTVQDLTPDLASALGVEDVIQSGAVIASVEPGSAADAAGLQAGDVVRAVDGAALRNGADFRNHIGLLSVGDNMTLTVLRDGEELELTATIRDGAEAASALLEGTPLAGLQLRERRLEGGPGALEIESVTPGSAAEQRGFRPGDMILAINRRPVPTLEALTEVLGAGRLPLVVELVRDGRRMLTILEG</sequence>
<feature type="binding site" evidence="10">
    <location>
        <position position="148"/>
    </location>
    <ligand>
        <name>substrate</name>
    </ligand>
</feature>
<dbReference type="Pfam" id="PF13365">
    <property type="entry name" value="Trypsin_2"/>
    <property type="match status" value="1"/>
</dbReference>
<comment type="subcellular location">
    <subcellularLocation>
        <location evidence="1">Periplasm</location>
    </subcellularLocation>
</comment>
<dbReference type="InterPro" id="IPR009003">
    <property type="entry name" value="Peptidase_S1_PA"/>
</dbReference>
<feature type="domain" description="PDZ" evidence="12">
    <location>
        <begin position="266"/>
        <end position="359"/>
    </location>
</feature>
<keyword evidence="8" id="KW-0720">Serine protease</keyword>
<dbReference type="SUPFAM" id="SSF50156">
    <property type="entry name" value="PDZ domain-like"/>
    <property type="match status" value="2"/>
</dbReference>
<dbReference type="PROSITE" id="PS50106">
    <property type="entry name" value="PDZ"/>
    <property type="match status" value="2"/>
</dbReference>
<keyword evidence="3" id="KW-0645">Protease</keyword>
<feature type="domain" description="PDZ" evidence="12">
    <location>
        <begin position="380"/>
        <end position="438"/>
    </location>
</feature>
<dbReference type="RefSeq" id="WP_271179221.1">
    <property type="nucleotide sequence ID" value="NZ_BSFH01000016.1"/>
</dbReference>
<dbReference type="Gene3D" id="2.40.10.120">
    <property type="match status" value="1"/>
</dbReference>
<dbReference type="Pfam" id="PF17820">
    <property type="entry name" value="PDZ_6"/>
    <property type="match status" value="1"/>
</dbReference>
<feature type="binding site" evidence="10">
    <location>
        <begin position="220"/>
        <end position="222"/>
    </location>
    <ligand>
        <name>substrate</name>
    </ligand>
</feature>
<comment type="caution">
    <text evidence="13">The sequence shown here is derived from an EMBL/GenBank/DDBJ whole genome shotgun (WGS) entry which is preliminary data.</text>
</comment>
<evidence type="ECO:0000256" key="7">
    <source>
        <dbReference type="ARBA" id="ARBA00022801"/>
    </source>
</evidence>